<dbReference type="PANTHER" id="PTHR42680">
    <property type="entry name" value="DCTP DEAMINASE"/>
    <property type="match status" value="1"/>
</dbReference>
<dbReference type="GO" id="GO:0008829">
    <property type="term" value="F:dCTP deaminase activity"/>
    <property type="evidence" value="ECO:0007669"/>
    <property type="project" value="InterPro"/>
</dbReference>
<dbReference type="AlphaFoldDB" id="A0A081C3Z5"/>
<proteinExistence type="predicted"/>
<keyword evidence="3" id="KW-1185">Reference proteome</keyword>
<organism evidence="2">
    <name type="scientific">Vecturithrix granuli</name>
    <dbReference type="NCBI Taxonomy" id="1499967"/>
    <lineage>
        <taxon>Bacteria</taxon>
        <taxon>Candidatus Moduliflexota</taxon>
        <taxon>Candidatus Vecturitrichia</taxon>
        <taxon>Candidatus Vecturitrichales</taxon>
        <taxon>Candidatus Vecturitrichaceae</taxon>
        <taxon>Candidatus Vecturithrix</taxon>
    </lineage>
</organism>
<dbReference type="Gene3D" id="2.70.40.10">
    <property type="match status" value="1"/>
</dbReference>
<dbReference type="EMBL" id="DF820469">
    <property type="protein sequence ID" value="GAK59300.1"/>
    <property type="molecule type" value="Genomic_DNA"/>
</dbReference>
<dbReference type="InterPro" id="IPR011962">
    <property type="entry name" value="dCTP_deaminase"/>
</dbReference>
<dbReference type="GO" id="GO:0006229">
    <property type="term" value="P:dUTP biosynthetic process"/>
    <property type="evidence" value="ECO:0007669"/>
    <property type="project" value="InterPro"/>
</dbReference>
<accession>A0A081C3Z5</accession>
<gene>
    <name evidence="2" type="ORF">U27_06277</name>
</gene>
<dbReference type="Pfam" id="PF22769">
    <property type="entry name" value="DCD"/>
    <property type="match status" value="1"/>
</dbReference>
<dbReference type="STRING" id="1499967.U27_06277"/>
<dbReference type="PANTHER" id="PTHR42680:SF3">
    <property type="entry name" value="DCTP DEAMINASE"/>
    <property type="match status" value="1"/>
</dbReference>
<evidence type="ECO:0000313" key="3">
    <source>
        <dbReference type="Proteomes" id="UP000030661"/>
    </source>
</evidence>
<dbReference type="SUPFAM" id="SSF51283">
    <property type="entry name" value="dUTPase-like"/>
    <property type="match status" value="1"/>
</dbReference>
<evidence type="ECO:0000256" key="1">
    <source>
        <dbReference type="ARBA" id="ARBA00023080"/>
    </source>
</evidence>
<reference evidence="2" key="1">
    <citation type="journal article" date="2015" name="PeerJ">
        <title>First genomic representation of candidate bacterial phylum KSB3 points to enhanced environmental sensing as a trigger of wastewater bulking.</title>
        <authorList>
            <person name="Sekiguchi Y."/>
            <person name="Ohashi A."/>
            <person name="Parks D.H."/>
            <person name="Yamauchi T."/>
            <person name="Tyson G.W."/>
            <person name="Hugenholtz P."/>
        </authorList>
    </citation>
    <scope>NUCLEOTIDE SEQUENCE [LARGE SCALE GENOMIC DNA]</scope>
</reference>
<protein>
    <submittedName>
        <fullName evidence="2">Probable deoxycytidine triphosphate deaminase</fullName>
    </submittedName>
</protein>
<dbReference type="InterPro" id="IPR036157">
    <property type="entry name" value="dUTPase-like_sf"/>
</dbReference>
<name>A0A081C3Z5_VECG1</name>
<sequence>MSYLNARQMKERIIEKHLLIDPYCEIFQGPNLYYCHLGNSFIFPKRLDVPFDPMNPQENEKNFVKKYITEPIVIESNQFFLAETFEFFATDDITIIRLFNSSSLARAGISHCAIGMINPGCGKYNPVRLTLELVNHAPYPIILHPTCIEKETRQVIHWGTEVLKIGVQVIAEKVSQSYSDWSEAIYHEDQEVSSSKMHQRFLKANNFIIPTESVVLK</sequence>
<keyword evidence="1" id="KW-0546">Nucleotide metabolism</keyword>
<evidence type="ECO:0000313" key="2">
    <source>
        <dbReference type="EMBL" id="GAK59300.1"/>
    </source>
</evidence>
<dbReference type="HOGENOM" id="CLU_1270231_0_0_0"/>
<dbReference type="Proteomes" id="UP000030661">
    <property type="component" value="Unassembled WGS sequence"/>
</dbReference>